<name>A0AAV4AV31_9GAST</name>
<sequence>MNKLDAVHRKQLRKVLNMQYATTISNQFPTISKICKERPLSSHIIEYVGAFLDTYLDGIEIPANKAMQAYFNHLPHRIRGRSLVTLPITTRKDLT</sequence>
<reference evidence="1 2" key="1">
    <citation type="journal article" date="2021" name="Elife">
        <title>Chloroplast acquisition without the gene transfer in kleptoplastic sea slugs, Plakobranchus ocellatus.</title>
        <authorList>
            <person name="Maeda T."/>
            <person name="Takahashi S."/>
            <person name="Yoshida T."/>
            <person name="Shimamura S."/>
            <person name="Takaki Y."/>
            <person name="Nagai Y."/>
            <person name="Toyoda A."/>
            <person name="Suzuki Y."/>
            <person name="Arimoto A."/>
            <person name="Ishii H."/>
            <person name="Satoh N."/>
            <person name="Nishiyama T."/>
            <person name="Hasebe M."/>
            <person name="Maruyama T."/>
            <person name="Minagawa J."/>
            <person name="Obokata J."/>
            <person name="Shigenobu S."/>
        </authorList>
    </citation>
    <scope>NUCLEOTIDE SEQUENCE [LARGE SCALE GENOMIC DNA]</scope>
</reference>
<proteinExistence type="predicted"/>
<protein>
    <submittedName>
        <fullName evidence="1">Uncharacterized protein</fullName>
    </submittedName>
</protein>
<accession>A0AAV4AV31</accession>
<keyword evidence="2" id="KW-1185">Reference proteome</keyword>
<evidence type="ECO:0000313" key="1">
    <source>
        <dbReference type="EMBL" id="GFO10423.1"/>
    </source>
</evidence>
<evidence type="ECO:0000313" key="2">
    <source>
        <dbReference type="Proteomes" id="UP000735302"/>
    </source>
</evidence>
<organism evidence="1 2">
    <name type="scientific">Plakobranchus ocellatus</name>
    <dbReference type="NCBI Taxonomy" id="259542"/>
    <lineage>
        <taxon>Eukaryota</taxon>
        <taxon>Metazoa</taxon>
        <taxon>Spiralia</taxon>
        <taxon>Lophotrochozoa</taxon>
        <taxon>Mollusca</taxon>
        <taxon>Gastropoda</taxon>
        <taxon>Heterobranchia</taxon>
        <taxon>Euthyneura</taxon>
        <taxon>Panpulmonata</taxon>
        <taxon>Sacoglossa</taxon>
        <taxon>Placobranchoidea</taxon>
        <taxon>Plakobranchidae</taxon>
        <taxon>Plakobranchus</taxon>
    </lineage>
</organism>
<dbReference type="AlphaFoldDB" id="A0AAV4AV31"/>
<dbReference type="Proteomes" id="UP000735302">
    <property type="component" value="Unassembled WGS sequence"/>
</dbReference>
<gene>
    <name evidence="1" type="ORF">PoB_003692800</name>
</gene>
<comment type="caution">
    <text evidence="1">The sequence shown here is derived from an EMBL/GenBank/DDBJ whole genome shotgun (WGS) entry which is preliminary data.</text>
</comment>
<dbReference type="EMBL" id="BLXT01004163">
    <property type="protein sequence ID" value="GFO10423.1"/>
    <property type="molecule type" value="Genomic_DNA"/>
</dbReference>